<organism evidence="2 3">
    <name type="scientific">Xenopus laevis</name>
    <name type="common">African clawed frog</name>
    <dbReference type="NCBI Taxonomy" id="8355"/>
    <lineage>
        <taxon>Eukaryota</taxon>
        <taxon>Metazoa</taxon>
        <taxon>Chordata</taxon>
        <taxon>Craniata</taxon>
        <taxon>Vertebrata</taxon>
        <taxon>Euteleostomi</taxon>
        <taxon>Amphibia</taxon>
        <taxon>Batrachia</taxon>
        <taxon>Anura</taxon>
        <taxon>Pipoidea</taxon>
        <taxon>Pipidae</taxon>
        <taxon>Xenopodinae</taxon>
        <taxon>Xenopus</taxon>
        <taxon>Xenopus</taxon>
    </lineage>
</organism>
<feature type="region of interest" description="Disordered" evidence="1">
    <location>
        <begin position="213"/>
        <end position="284"/>
    </location>
</feature>
<dbReference type="AlphaFoldDB" id="A0A974DHW2"/>
<evidence type="ECO:0000313" key="3">
    <source>
        <dbReference type="Proteomes" id="UP000694892"/>
    </source>
</evidence>
<dbReference type="EMBL" id="CM004469">
    <property type="protein sequence ID" value="OCT91286.1"/>
    <property type="molecule type" value="Genomic_DNA"/>
</dbReference>
<dbReference type="Proteomes" id="UP000694892">
    <property type="component" value="Chromosome 2S"/>
</dbReference>
<feature type="compositionally biased region" description="Basic and acidic residues" evidence="1">
    <location>
        <begin position="240"/>
        <end position="250"/>
    </location>
</feature>
<name>A0A974DHW2_XENLA</name>
<evidence type="ECO:0000256" key="1">
    <source>
        <dbReference type="SAM" id="MobiDB-lite"/>
    </source>
</evidence>
<protein>
    <submittedName>
        <fullName evidence="2">Uncharacterized protein</fullName>
    </submittedName>
</protein>
<evidence type="ECO:0000313" key="2">
    <source>
        <dbReference type="EMBL" id="OCT91286.1"/>
    </source>
</evidence>
<sequence length="284" mass="32849">MEDFIDKAHFQGDYAETWHVTEADADRVLWHHSHTELPFKLSDADVSQDWERLKKKEVDLDLHGLFLSDYYRSKRIPRGFRIRNVPPIGRSNPEFCKKWIGVLNRCSLDLMVLAIEEVAGELTRTRKSLVAFETQHGLADQALETRDPFVRAKAQVDKYKQELLRFKREKLRRVNEDYTSFRVYRWLTGEKDGAFGTQRPRWRKRVKLTHPLHSVDISSGDSEPDDATSGNVPSQTITHDISDAQDERPFLENTLPDSGRPPIGRGNTRSAVRGEGKRGRGRRI</sequence>
<accession>A0A974DHW2</accession>
<reference evidence="3" key="1">
    <citation type="journal article" date="2016" name="Nature">
        <title>Genome evolution in the allotetraploid frog Xenopus laevis.</title>
        <authorList>
            <person name="Session A.M."/>
            <person name="Uno Y."/>
            <person name="Kwon T."/>
            <person name="Chapman J.A."/>
            <person name="Toyoda A."/>
            <person name="Takahashi S."/>
            <person name="Fukui A."/>
            <person name="Hikosaka A."/>
            <person name="Suzuki A."/>
            <person name="Kondo M."/>
            <person name="van Heeringen S.J."/>
            <person name="Quigley I."/>
            <person name="Heinz S."/>
            <person name="Ogino H."/>
            <person name="Ochi H."/>
            <person name="Hellsten U."/>
            <person name="Lyons J.B."/>
            <person name="Simakov O."/>
            <person name="Putnam N."/>
            <person name="Stites J."/>
            <person name="Kuroki Y."/>
            <person name="Tanaka T."/>
            <person name="Michiue T."/>
            <person name="Watanabe M."/>
            <person name="Bogdanovic O."/>
            <person name="Lister R."/>
            <person name="Georgiou G."/>
            <person name="Paranjpe S.S."/>
            <person name="van Kruijsbergen I."/>
            <person name="Shu S."/>
            <person name="Carlson J."/>
            <person name="Kinoshita T."/>
            <person name="Ohta Y."/>
            <person name="Mawaribuchi S."/>
            <person name="Jenkins J."/>
            <person name="Grimwood J."/>
            <person name="Schmutz J."/>
            <person name="Mitros T."/>
            <person name="Mozaffari S.V."/>
            <person name="Suzuki Y."/>
            <person name="Haramoto Y."/>
            <person name="Yamamoto T.S."/>
            <person name="Takagi C."/>
            <person name="Heald R."/>
            <person name="Miller K."/>
            <person name="Haudenschild C."/>
            <person name="Kitzman J."/>
            <person name="Nakayama T."/>
            <person name="Izutsu Y."/>
            <person name="Robert J."/>
            <person name="Fortriede J."/>
            <person name="Burns K."/>
            <person name="Lotay V."/>
            <person name="Karimi K."/>
            <person name="Yasuoka Y."/>
            <person name="Dichmann D.S."/>
            <person name="Flajnik M.F."/>
            <person name="Houston D.W."/>
            <person name="Shendure J."/>
            <person name="DuPasquier L."/>
            <person name="Vize P.D."/>
            <person name="Zorn A.M."/>
            <person name="Ito M."/>
            <person name="Marcotte E.M."/>
            <person name="Wallingford J.B."/>
            <person name="Ito Y."/>
            <person name="Asashima M."/>
            <person name="Ueno N."/>
            <person name="Matsuda Y."/>
            <person name="Veenstra G.J."/>
            <person name="Fujiyama A."/>
            <person name="Harland R.M."/>
            <person name="Taira M."/>
            <person name="Rokhsar D.S."/>
        </authorList>
    </citation>
    <scope>NUCLEOTIDE SEQUENCE [LARGE SCALE GENOMIC DNA]</scope>
    <source>
        <strain evidence="3">J</strain>
    </source>
</reference>
<gene>
    <name evidence="2" type="ORF">XELAEV_18014337mg</name>
</gene>
<proteinExistence type="predicted"/>
<feature type="compositionally biased region" description="Polar residues" evidence="1">
    <location>
        <begin position="228"/>
        <end position="239"/>
    </location>
</feature>